<keyword evidence="6" id="KW-0869">Chloride channel</keyword>
<keyword evidence="3 6" id="KW-1133">Transmembrane helix</keyword>
<dbReference type="EMBL" id="LN858643">
    <property type="protein sequence ID" value="CDQ01444.2"/>
    <property type="molecule type" value="Genomic_DNA"/>
</dbReference>
<keyword evidence="6" id="KW-0813">Transport</keyword>
<reference evidence="7" key="1">
    <citation type="journal article" date="2007" name="Science">
        <title>Draft genome of the filarial nematode parasite Brugia malayi.</title>
        <authorList>
            <person name="Ghedin E."/>
            <person name="Wang S."/>
            <person name="Spiro D."/>
            <person name="Caler E."/>
            <person name="Zhao Q."/>
            <person name="Crabtree J."/>
            <person name="Allen J.E."/>
            <person name="Delcher A.L."/>
            <person name="Guiliano D.B."/>
            <person name="Miranda-Saavedra D."/>
            <person name="Angiuoli S.V."/>
            <person name="Creasy T."/>
            <person name="Amedeo P."/>
            <person name="Haas B."/>
            <person name="El-Sayed N.M."/>
            <person name="Wortman J.R."/>
            <person name="Feldblyum T."/>
            <person name="Tallon L."/>
            <person name="Schatz M."/>
            <person name="Shumway M."/>
            <person name="Koo H."/>
            <person name="Salzberg S.L."/>
            <person name="Schobel S."/>
            <person name="Pertea M."/>
            <person name="Pop M."/>
            <person name="White O."/>
            <person name="Barton G.J."/>
            <person name="Carlow C.K."/>
            <person name="Crawford M.J."/>
            <person name="Daub J."/>
            <person name="Dimmic M.W."/>
            <person name="Estes C.F."/>
            <person name="Foster J.M."/>
            <person name="Ganatra M."/>
            <person name="Gregory W.F."/>
            <person name="Johnson N.M."/>
            <person name="Jin J."/>
            <person name="Komuniecki R."/>
            <person name="Korf I."/>
            <person name="Kumar S."/>
            <person name="Laney S."/>
            <person name="Li B.W."/>
            <person name="Li W."/>
            <person name="Lindblom T.H."/>
            <person name="Lustigman S."/>
            <person name="Ma D."/>
            <person name="Maina C.V."/>
            <person name="Martin D.M."/>
            <person name="McCarter J.P."/>
            <person name="McReynolds L."/>
            <person name="Mitreva M."/>
            <person name="Nutman T.B."/>
            <person name="Parkinson J."/>
            <person name="Peregrin-Alvarez J.M."/>
            <person name="Poole C."/>
            <person name="Ren Q."/>
            <person name="Saunders L."/>
            <person name="Sluder A.E."/>
            <person name="Smith K."/>
            <person name="Stanke M."/>
            <person name="Unnasch T.R."/>
            <person name="Ware J."/>
            <person name="Wei A.D."/>
            <person name="Weil G."/>
            <person name="Williams D.J."/>
            <person name="Zhang Y."/>
            <person name="Williams S.A."/>
            <person name="Fraser-Liggett C."/>
            <person name="Slatko B."/>
            <person name="Blaxter M.L."/>
            <person name="Scott A.L."/>
        </authorList>
    </citation>
    <scope>NUCLEOTIDE SEQUENCE</scope>
    <source>
        <strain evidence="7">FR3</strain>
    </source>
</reference>
<dbReference type="GO" id="GO:0005254">
    <property type="term" value="F:chloride channel activity"/>
    <property type="evidence" value="ECO:0007669"/>
    <property type="project" value="UniProtKB-KW"/>
</dbReference>
<evidence type="ECO:0000256" key="6">
    <source>
        <dbReference type="RuleBase" id="RU363126"/>
    </source>
</evidence>
<dbReference type="AlphaFoldDB" id="A0A1I9G5N7"/>
<organism evidence="7">
    <name type="scientific">Brugia malayi</name>
    <name type="common">Filarial nematode worm</name>
    <dbReference type="NCBI Taxonomy" id="6279"/>
    <lineage>
        <taxon>Eukaryota</taxon>
        <taxon>Metazoa</taxon>
        <taxon>Ecdysozoa</taxon>
        <taxon>Nematoda</taxon>
        <taxon>Chromadorea</taxon>
        <taxon>Rhabditida</taxon>
        <taxon>Spirurina</taxon>
        <taxon>Spiruromorpha</taxon>
        <taxon>Filarioidea</taxon>
        <taxon>Onchocercidae</taxon>
        <taxon>Brugia</taxon>
    </lineage>
</organism>
<evidence type="ECO:0000313" key="7">
    <source>
        <dbReference type="EMBL" id="CDQ01444.2"/>
    </source>
</evidence>
<protein>
    <recommendedName>
        <fullName evidence="6">Bestrophin homolog</fullName>
    </recommendedName>
</protein>
<dbReference type="GO" id="GO:0005886">
    <property type="term" value="C:plasma membrane"/>
    <property type="evidence" value="ECO:0007669"/>
    <property type="project" value="UniProtKB-SubCell"/>
</dbReference>
<reference evidence="7" key="2">
    <citation type="submission" date="2012-12" db="EMBL/GenBank/DDBJ databases">
        <authorList>
            <consortium name="WormBase Consortium"/>
            <person name="Ghedin E."/>
            <person name="Paulini M."/>
        </authorList>
    </citation>
    <scope>NUCLEOTIDE SEQUENCE</scope>
    <source>
        <strain evidence="7">FR3</strain>
    </source>
</reference>
<accession>A0A1I9G5N7</accession>
<dbReference type="Pfam" id="PF01062">
    <property type="entry name" value="Bestrophin"/>
    <property type="match status" value="1"/>
</dbReference>
<feature type="transmembrane region" description="Helical" evidence="6">
    <location>
        <begin position="23"/>
        <end position="42"/>
    </location>
</feature>
<comment type="function">
    <text evidence="6">Forms chloride channels.</text>
</comment>
<evidence type="ECO:0000256" key="3">
    <source>
        <dbReference type="ARBA" id="ARBA00022989"/>
    </source>
</evidence>
<name>A0A1I9G5N7_BRUMA</name>
<comment type="similarity">
    <text evidence="5 6">Belongs to the anion channel-forming bestrophin (TC 1.A.46) family. Calcium-sensitive chloride channel subfamily.</text>
</comment>
<dbReference type="PANTHER" id="PTHR10736">
    <property type="entry name" value="BESTROPHIN"/>
    <property type="match status" value="1"/>
</dbReference>
<evidence type="ECO:0000256" key="2">
    <source>
        <dbReference type="ARBA" id="ARBA00022692"/>
    </source>
</evidence>
<keyword evidence="6" id="KW-0407">Ion channel</keyword>
<dbReference type="InterPro" id="IPR000615">
    <property type="entry name" value="Bestrophin"/>
</dbReference>
<keyword evidence="4 6" id="KW-0472">Membrane</keyword>
<dbReference type="GO" id="GO:0034707">
    <property type="term" value="C:chloride channel complex"/>
    <property type="evidence" value="ECO:0007669"/>
    <property type="project" value="UniProtKB-KW"/>
</dbReference>
<comment type="caution">
    <text evidence="6">Lacks conserved residue(s) required for the propagation of feature annotation.</text>
</comment>
<keyword evidence="6" id="KW-1003">Cell membrane</keyword>
<evidence type="ECO:0000256" key="5">
    <source>
        <dbReference type="ARBA" id="ARBA00034769"/>
    </source>
</evidence>
<evidence type="ECO:0000256" key="4">
    <source>
        <dbReference type="ARBA" id="ARBA00023136"/>
    </source>
</evidence>
<dbReference type="InterPro" id="IPR021134">
    <property type="entry name" value="Bestrophin-like"/>
</dbReference>
<proteinExistence type="inferred from homology"/>
<dbReference type="PANTHER" id="PTHR10736:SF55">
    <property type="entry name" value="BESTROPHIN-4"/>
    <property type="match status" value="1"/>
</dbReference>
<keyword evidence="2 6" id="KW-0812">Transmembrane</keyword>
<sequence>MTISYTGNFCRLLIRWKGSLWRLVWRELFIFLILYYIIRLIYNQILPLLDKENPEKYR</sequence>
<evidence type="ECO:0000256" key="1">
    <source>
        <dbReference type="ARBA" id="ARBA00004370"/>
    </source>
</evidence>
<keyword evidence="6" id="KW-0868">Chloride</keyword>
<comment type="subcellular location">
    <subcellularLocation>
        <location evidence="6">Cell membrane</location>
        <topology evidence="6">Multi-pass membrane protein</topology>
    </subcellularLocation>
    <subcellularLocation>
        <location evidence="1">Membrane</location>
    </subcellularLocation>
</comment>
<gene>
    <name evidence="7" type="primary">Bm794</name>
    <name evidence="7" type="ORF">BM_Bm794</name>
</gene>
<keyword evidence="6" id="KW-0406">Ion transport</keyword>